<gene>
    <name evidence="2" type="ORF">FE784_36220</name>
</gene>
<keyword evidence="1" id="KW-0175">Coiled coil</keyword>
<dbReference type="AlphaFoldDB" id="A0A5C4SXG8"/>
<organism evidence="2 3">
    <name type="scientific">Paenibacillus hemerocallicola</name>
    <dbReference type="NCBI Taxonomy" id="1172614"/>
    <lineage>
        <taxon>Bacteria</taxon>
        <taxon>Bacillati</taxon>
        <taxon>Bacillota</taxon>
        <taxon>Bacilli</taxon>
        <taxon>Bacillales</taxon>
        <taxon>Paenibacillaceae</taxon>
        <taxon>Paenibacillus</taxon>
    </lineage>
</organism>
<dbReference type="EMBL" id="VDCQ01000085">
    <property type="protein sequence ID" value="TNJ60314.1"/>
    <property type="molecule type" value="Genomic_DNA"/>
</dbReference>
<proteinExistence type="predicted"/>
<comment type="caution">
    <text evidence="2">The sequence shown here is derived from an EMBL/GenBank/DDBJ whole genome shotgun (WGS) entry which is preliminary data.</text>
</comment>
<evidence type="ECO:0000256" key="1">
    <source>
        <dbReference type="SAM" id="Coils"/>
    </source>
</evidence>
<protein>
    <submittedName>
        <fullName evidence="2">Uncharacterized protein</fullName>
    </submittedName>
</protein>
<sequence length="83" mass="9792">MNDSSHNDYDTIRAVLRRLPEDRDGEREELLRLVDGLERREAAERENAERLQAENDRLKLDMRKLRTAQAGVMSSRLRDALRE</sequence>
<keyword evidence="3" id="KW-1185">Reference proteome</keyword>
<reference evidence="2 3" key="1">
    <citation type="submission" date="2019-05" db="EMBL/GenBank/DDBJ databases">
        <title>We sequenced the genome of Paenibacillus hemerocallicola KCTC 33185 for further insight into its adaptation and study the phylogeny of Paenibacillus.</title>
        <authorList>
            <person name="Narsing Rao M.P."/>
        </authorList>
    </citation>
    <scope>NUCLEOTIDE SEQUENCE [LARGE SCALE GENOMIC DNA]</scope>
    <source>
        <strain evidence="2 3">KCTC 33185</strain>
    </source>
</reference>
<evidence type="ECO:0000313" key="2">
    <source>
        <dbReference type="EMBL" id="TNJ60314.1"/>
    </source>
</evidence>
<evidence type="ECO:0000313" key="3">
    <source>
        <dbReference type="Proteomes" id="UP000307943"/>
    </source>
</evidence>
<dbReference type="RefSeq" id="WP_139607121.1">
    <property type="nucleotide sequence ID" value="NZ_VDCQ01000085.1"/>
</dbReference>
<dbReference type="Proteomes" id="UP000307943">
    <property type="component" value="Unassembled WGS sequence"/>
</dbReference>
<feature type="coiled-coil region" evidence="1">
    <location>
        <begin position="27"/>
        <end position="68"/>
    </location>
</feature>
<accession>A0A5C4SXG8</accession>
<name>A0A5C4SXG8_9BACL</name>